<dbReference type="EMBL" id="LR746269">
    <property type="protein sequence ID" value="CAA7397921.1"/>
    <property type="molecule type" value="Genomic_DNA"/>
</dbReference>
<dbReference type="GO" id="GO:0006508">
    <property type="term" value="P:proteolysis"/>
    <property type="evidence" value="ECO:0007669"/>
    <property type="project" value="InterPro"/>
</dbReference>
<dbReference type="InterPro" id="IPR001969">
    <property type="entry name" value="Aspartic_peptidase_AS"/>
</dbReference>
<dbReference type="InterPro" id="IPR021109">
    <property type="entry name" value="Peptidase_aspartic_dom_sf"/>
</dbReference>
<reference evidence="1" key="1">
    <citation type="submission" date="2020-02" db="EMBL/GenBank/DDBJ databases">
        <authorList>
            <person name="Scholz U."/>
            <person name="Mascher M."/>
            <person name="Fiebig A."/>
        </authorList>
    </citation>
    <scope>NUCLEOTIDE SEQUENCE</scope>
</reference>
<organism evidence="1 2">
    <name type="scientific">Spirodela intermedia</name>
    <name type="common">Intermediate duckweed</name>
    <dbReference type="NCBI Taxonomy" id="51605"/>
    <lineage>
        <taxon>Eukaryota</taxon>
        <taxon>Viridiplantae</taxon>
        <taxon>Streptophyta</taxon>
        <taxon>Embryophyta</taxon>
        <taxon>Tracheophyta</taxon>
        <taxon>Spermatophyta</taxon>
        <taxon>Magnoliopsida</taxon>
        <taxon>Liliopsida</taxon>
        <taxon>Araceae</taxon>
        <taxon>Lemnoideae</taxon>
        <taxon>Spirodela</taxon>
    </lineage>
</organism>
<proteinExistence type="predicted"/>
<evidence type="ECO:0000313" key="1">
    <source>
        <dbReference type="EMBL" id="CAA7397921.1"/>
    </source>
</evidence>
<dbReference type="Proteomes" id="UP000663760">
    <property type="component" value="Chromosome 6"/>
</dbReference>
<dbReference type="GO" id="GO:0004190">
    <property type="term" value="F:aspartic-type endopeptidase activity"/>
    <property type="evidence" value="ECO:0007669"/>
    <property type="project" value="InterPro"/>
</dbReference>
<accession>A0A7I8KJT5</accession>
<dbReference type="AlphaFoldDB" id="A0A7I8KJT5"/>
<evidence type="ECO:0000313" key="2">
    <source>
        <dbReference type="Proteomes" id="UP000663760"/>
    </source>
</evidence>
<sequence>MRHGKHSKIYLESKTLDEIYSLYENLSENSRDQASFELYDRDKKRGIYELHHDDDSKLRNENALLDTGASINLLPASICDKFNISDLKPSTVTLQFADRSIKHPKDDFDDPDVIDDCVLEELEEIENINLEEKKEEDHLNLELKPLPSSLKYMLLEENNSFPVIIVADLSDEQEEELLDIANGLVLHKWCQKNQGSRLSKTKMEMKYKQD</sequence>
<dbReference type="Gene3D" id="2.40.70.10">
    <property type="entry name" value="Acid Proteases"/>
    <property type="match status" value="1"/>
</dbReference>
<protein>
    <submittedName>
        <fullName evidence="1">Uncharacterized protein</fullName>
    </submittedName>
</protein>
<dbReference type="PANTHER" id="PTHR33067">
    <property type="entry name" value="RNA-DIRECTED DNA POLYMERASE-RELATED"/>
    <property type="match status" value="1"/>
</dbReference>
<dbReference type="PROSITE" id="PS00141">
    <property type="entry name" value="ASP_PROTEASE"/>
    <property type="match status" value="1"/>
</dbReference>
<dbReference type="PANTHER" id="PTHR33067:SF9">
    <property type="entry name" value="RNA-DIRECTED DNA POLYMERASE"/>
    <property type="match status" value="1"/>
</dbReference>
<name>A0A7I8KJT5_SPIIN</name>
<gene>
    <name evidence="1" type="ORF">SI8410_06008586</name>
</gene>
<keyword evidence="2" id="KW-1185">Reference proteome</keyword>